<dbReference type="PANTHER" id="PTHR43592:SF15">
    <property type="entry name" value="CAAX AMINO TERMINAL PROTEASE FAMILY PROTEIN"/>
    <property type="match status" value="1"/>
</dbReference>
<dbReference type="Proteomes" id="UP000605259">
    <property type="component" value="Unassembled WGS sequence"/>
</dbReference>
<dbReference type="InterPro" id="IPR003675">
    <property type="entry name" value="Rce1/LyrA-like_dom"/>
</dbReference>
<protein>
    <submittedName>
        <fullName evidence="3">AbrB family transcriptional regulator</fullName>
    </submittedName>
</protein>
<keyword evidence="4" id="KW-1185">Reference proteome</keyword>
<gene>
    <name evidence="3" type="ORF">GCM10007140_26100</name>
</gene>
<dbReference type="RefSeq" id="WP_188388930.1">
    <property type="nucleotide sequence ID" value="NZ_BMFK01000002.1"/>
</dbReference>
<feature type="transmembrane region" description="Helical" evidence="1">
    <location>
        <begin position="246"/>
        <end position="264"/>
    </location>
</feature>
<evidence type="ECO:0000313" key="4">
    <source>
        <dbReference type="Proteomes" id="UP000605259"/>
    </source>
</evidence>
<accession>A0A917ERA1</accession>
<dbReference type="GO" id="GO:0004175">
    <property type="term" value="F:endopeptidase activity"/>
    <property type="evidence" value="ECO:0007669"/>
    <property type="project" value="UniProtKB-ARBA"/>
</dbReference>
<evidence type="ECO:0000256" key="1">
    <source>
        <dbReference type="SAM" id="Phobius"/>
    </source>
</evidence>
<name>A0A917ERA1_9BACI</name>
<dbReference type="EMBL" id="BMFK01000002">
    <property type="protein sequence ID" value="GGE75010.1"/>
    <property type="molecule type" value="Genomic_DNA"/>
</dbReference>
<keyword evidence="1" id="KW-0472">Membrane</keyword>
<keyword evidence="1" id="KW-1133">Transmembrane helix</keyword>
<feature type="domain" description="CAAX prenyl protease 2/Lysostaphin resistance protein A-like" evidence="2">
    <location>
        <begin position="135"/>
        <end position="217"/>
    </location>
</feature>
<dbReference type="GO" id="GO:0080120">
    <property type="term" value="P:CAAX-box protein maturation"/>
    <property type="evidence" value="ECO:0007669"/>
    <property type="project" value="UniProtKB-ARBA"/>
</dbReference>
<dbReference type="AlphaFoldDB" id="A0A917ERA1"/>
<feature type="transmembrane region" description="Helical" evidence="1">
    <location>
        <begin position="131"/>
        <end position="149"/>
    </location>
</feature>
<feature type="transmembrane region" description="Helical" evidence="1">
    <location>
        <begin position="43"/>
        <end position="65"/>
    </location>
</feature>
<feature type="transmembrane region" description="Helical" evidence="1">
    <location>
        <begin position="12"/>
        <end position="37"/>
    </location>
</feature>
<proteinExistence type="predicted"/>
<dbReference type="PANTHER" id="PTHR43592">
    <property type="entry name" value="CAAX AMINO TERMINAL PROTEASE"/>
    <property type="match status" value="1"/>
</dbReference>
<organism evidence="3 4">
    <name type="scientific">Priestia taiwanensis</name>
    <dbReference type="NCBI Taxonomy" id="1347902"/>
    <lineage>
        <taxon>Bacteria</taxon>
        <taxon>Bacillati</taxon>
        <taxon>Bacillota</taxon>
        <taxon>Bacilli</taxon>
        <taxon>Bacillales</taxon>
        <taxon>Bacillaceae</taxon>
        <taxon>Priestia</taxon>
    </lineage>
</organism>
<feature type="transmembrane region" description="Helical" evidence="1">
    <location>
        <begin position="205"/>
        <end position="225"/>
    </location>
</feature>
<evidence type="ECO:0000313" key="3">
    <source>
        <dbReference type="EMBL" id="GGE75010.1"/>
    </source>
</evidence>
<feature type="transmembrane region" description="Helical" evidence="1">
    <location>
        <begin position="170"/>
        <end position="199"/>
    </location>
</feature>
<feature type="transmembrane region" description="Helical" evidence="1">
    <location>
        <begin position="86"/>
        <end position="111"/>
    </location>
</feature>
<reference evidence="3" key="1">
    <citation type="journal article" date="2014" name="Int. J. Syst. Evol. Microbiol.">
        <title>Complete genome sequence of Corynebacterium casei LMG S-19264T (=DSM 44701T), isolated from a smear-ripened cheese.</title>
        <authorList>
            <consortium name="US DOE Joint Genome Institute (JGI-PGF)"/>
            <person name="Walter F."/>
            <person name="Albersmeier A."/>
            <person name="Kalinowski J."/>
            <person name="Ruckert C."/>
        </authorList>
    </citation>
    <scope>NUCLEOTIDE SEQUENCE</scope>
    <source>
        <strain evidence="3">CGMCC 1.12698</strain>
    </source>
</reference>
<comment type="caution">
    <text evidence="3">The sequence shown here is derived from an EMBL/GenBank/DDBJ whole genome shotgun (WGS) entry which is preliminary data.</text>
</comment>
<sequence>MNTQFEHIRIREFIWIIFLYIVTSVFVMIFTTLAAGGEEPPDLVAMLLDVAFYFVLVIWLLRACTQARLEFTSFFDKPLNIPMKDIVLSVVMLIILALGVVNLQSYGLSYIAPDYAVENWNMPLVSGEEQLYMKIYQFIAAVILAPIIEELVFRGFLLNRLSYKWGITKAIIISSTLFGVLHYDIIGAAMFGGVCSIFYLKTKSLFVPIMIHMINNFTAVIAEVAMVNGMGVSDTTLADIQSTSTLLWGIGLTFVSCIWLVPFLKNNWNLVRTGQLPPLRTRKTPPNVHM</sequence>
<keyword evidence="1" id="KW-0812">Transmembrane</keyword>
<dbReference type="Pfam" id="PF02517">
    <property type="entry name" value="Rce1-like"/>
    <property type="match status" value="1"/>
</dbReference>
<evidence type="ECO:0000259" key="2">
    <source>
        <dbReference type="Pfam" id="PF02517"/>
    </source>
</evidence>
<reference evidence="3" key="2">
    <citation type="submission" date="2020-09" db="EMBL/GenBank/DDBJ databases">
        <authorList>
            <person name="Sun Q."/>
            <person name="Zhou Y."/>
        </authorList>
    </citation>
    <scope>NUCLEOTIDE SEQUENCE</scope>
    <source>
        <strain evidence="3">CGMCC 1.12698</strain>
    </source>
</reference>